<gene>
    <name evidence="2" type="ORF">MCHLO_12763</name>
</gene>
<feature type="region of interest" description="Disordered" evidence="1">
    <location>
        <begin position="243"/>
        <end position="272"/>
    </location>
</feature>
<evidence type="ECO:0000313" key="2">
    <source>
        <dbReference type="EMBL" id="GAT56064.1"/>
    </source>
</evidence>
<organism evidence="2 3">
    <name type="scientific">Mycena chlorophos</name>
    <name type="common">Agaric fungus</name>
    <name type="synonym">Agaricus chlorophos</name>
    <dbReference type="NCBI Taxonomy" id="658473"/>
    <lineage>
        <taxon>Eukaryota</taxon>
        <taxon>Fungi</taxon>
        <taxon>Dikarya</taxon>
        <taxon>Basidiomycota</taxon>
        <taxon>Agaricomycotina</taxon>
        <taxon>Agaricomycetes</taxon>
        <taxon>Agaricomycetidae</taxon>
        <taxon>Agaricales</taxon>
        <taxon>Marasmiineae</taxon>
        <taxon>Mycenaceae</taxon>
        <taxon>Mycena</taxon>
    </lineage>
</organism>
<evidence type="ECO:0000256" key="1">
    <source>
        <dbReference type="SAM" id="MobiDB-lite"/>
    </source>
</evidence>
<accession>A0ABQ0LZA3</accession>
<sequence>MTNSAPLSSNGTKGTVYYFRVPRGQFRLAHAVDLGLVHKDSSTSTDASCEDELRSALEQRDKFCIFTGRAARRSVTAYIIPSAKAHWLPHIIATRLHANEDMSTLVSIDDVRNALLVERNTHAALGTSELAVLCMPNPILATTDTPNPILATTNVPPAAPRTLLDGTSYPPDGARYTAQWLEPPSFGDLAQNTDAAFATEASFETMPSQLLLTYRYGVAAVVTWAIGDAESLLATPSCEERARLGLPPRPSTETLSARGPKRKRKRDERREEAHDLVLALWLGRSDAQRQIIQQRKEFSDRVQEWREQVPPGGT</sequence>
<evidence type="ECO:0008006" key="4">
    <source>
        <dbReference type="Google" id="ProtNLM"/>
    </source>
</evidence>
<evidence type="ECO:0000313" key="3">
    <source>
        <dbReference type="Proteomes" id="UP000815677"/>
    </source>
</evidence>
<reference evidence="2" key="1">
    <citation type="submission" date="2014-09" db="EMBL/GenBank/DDBJ databases">
        <title>Genome sequence of the luminous mushroom Mycena chlorophos for searching fungal bioluminescence genes.</title>
        <authorList>
            <person name="Tanaka Y."/>
            <person name="Kasuga D."/>
            <person name="Oba Y."/>
            <person name="Hase S."/>
            <person name="Sato K."/>
            <person name="Oba Y."/>
            <person name="Sakakibara Y."/>
        </authorList>
    </citation>
    <scope>NUCLEOTIDE SEQUENCE</scope>
</reference>
<dbReference type="EMBL" id="DF849236">
    <property type="protein sequence ID" value="GAT56064.1"/>
    <property type="molecule type" value="Genomic_DNA"/>
</dbReference>
<name>A0ABQ0LZA3_MYCCL</name>
<keyword evidence="3" id="KW-1185">Reference proteome</keyword>
<protein>
    <recommendedName>
        <fullName evidence="4">HNH nuclease domain-containing protein</fullName>
    </recommendedName>
</protein>
<dbReference type="Proteomes" id="UP000815677">
    <property type="component" value="Unassembled WGS sequence"/>
</dbReference>
<proteinExistence type="predicted"/>